<dbReference type="PANTHER" id="PTHR31818:SF3">
    <property type="entry name" value="O-FUCOSYLTRANSFERASE 29"/>
    <property type="match status" value="1"/>
</dbReference>
<proteinExistence type="inferred from homology"/>
<reference evidence="9 10" key="1">
    <citation type="submission" date="2019-05" db="EMBL/GenBank/DDBJ databases">
        <title>Mikania micrantha, genome provides insights into the molecular mechanism of rapid growth.</title>
        <authorList>
            <person name="Liu B."/>
        </authorList>
    </citation>
    <scope>NUCLEOTIDE SEQUENCE [LARGE SCALE GENOMIC DNA]</scope>
    <source>
        <strain evidence="9">NLD-2019</strain>
        <tissue evidence="9">Leaf</tissue>
    </source>
</reference>
<evidence type="ECO:0000313" key="9">
    <source>
        <dbReference type="EMBL" id="KAD6453439.1"/>
    </source>
</evidence>
<dbReference type="GO" id="GO:0006004">
    <property type="term" value="P:fucose metabolic process"/>
    <property type="evidence" value="ECO:0007669"/>
    <property type="project" value="UniProtKB-KW"/>
</dbReference>
<evidence type="ECO:0000256" key="4">
    <source>
        <dbReference type="ARBA" id="ARBA00023253"/>
    </source>
</evidence>
<dbReference type="CDD" id="cd11299">
    <property type="entry name" value="O-FucT_plant"/>
    <property type="match status" value="1"/>
</dbReference>
<feature type="transmembrane region" description="Helical" evidence="8">
    <location>
        <begin position="162"/>
        <end position="184"/>
    </location>
</feature>
<keyword evidence="4" id="KW-0294">Fucose metabolism</keyword>
<keyword evidence="8" id="KW-0472">Membrane</keyword>
<accession>A0A5N6PFD8</accession>
<evidence type="ECO:0000256" key="2">
    <source>
        <dbReference type="ARBA" id="ARBA00022676"/>
    </source>
</evidence>
<gene>
    <name evidence="9" type="ORF">E3N88_08144</name>
</gene>
<evidence type="ECO:0000256" key="3">
    <source>
        <dbReference type="ARBA" id="ARBA00022679"/>
    </source>
</evidence>
<dbReference type="OrthoDB" id="1882547at2759"/>
<evidence type="ECO:0000256" key="5">
    <source>
        <dbReference type="ARBA" id="ARBA00023277"/>
    </source>
</evidence>
<evidence type="ECO:0000256" key="8">
    <source>
        <dbReference type="SAM" id="Phobius"/>
    </source>
</evidence>
<name>A0A5N6PFD8_9ASTR</name>
<keyword evidence="8" id="KW-1133">Transmembrane helix</keyword>
<dbReference type="EMBL" id="SZYD01000004">
    <property type="protein sequence ID" value="KAD6453439.1"/>
    <property type="molecule type" value="Genomic_DNA"/>
</dbReference>
<evidence type="ECO:0000256" key="7">
    <source>
        <dbReference type="SAM" id="MobiDB-lite"/>
    </source>
</evidence>
<keyword evidence="3" id="KW-0808">Transferase</keyword>
<dbReference type="Pfam" id="PF10250">
    <property type="entry name" value="O-FucT"/>
    <property type="match status" value="1"/>
</dbReference>
<keyword evidence="5" id="KW-0119">Carbohydrate metabolism</keyword>
<dbReference type="Proteomes" id="UP000326396">
    <property type="component" value="Linkage Group LG12"/>
</dbReference>
<feature type="region of interest" description="Disordered" evidence="7">
    <location>
        <begin position="1"/>
        <end position="24"/>
    </location>
</feature>
<keyword evidence="8" id="KW-0812">Transmembrane</keyword>
<dbReference type="InterPro" id="IPR024709">
    <property type="entry name" value="FucosylTrfase_pln"/>
</dbReference>
<sequence>MVGAGDGSKWSEISGRNGRDRKGCSRRKWQQEECAEINTVDLTNWLTMKCLECAEINNFLYGKTCMALIGTPAQFDSTPPHQNNFPEKIQEKCPSLFTISDLQRHACELDRVANSSRNHHHDSHKYSYLKQQNLLPENHHSLLWSPADTAVMGGGQRRRISWPVVCGVMLFVLGLISFFTGYVASDLEWYSHPLVKRRLWTKKVDRFSAVRVDIWKSKFSKSYYGCSERSPNYTPPTRQPLSNGYLLIAASGGLNQQRTGITDAVVVARILNATLVIPELDHHSYWKDSSNFANIFDVDWFISFLANDVPVVKRVPNKFMRSLEKPPYTMRVPRKSEPQFYLDEVLPILLKRRVLQLTKFDYRLANDLDEELQRLRCRVNYHALRFTKPIQNLGQKIVMKMRKMAPRFIAIHLRFEPDMLAFSGCYYGGGDKERNELGEIRKRWATLPETSPDGERKRGKCPLTPHEVGLMLRALGFENNTYLYVASGEIYGGEETLKPLRDIFPNFYTKETLASEELEPFLSYSSRLAAIDYIVCDESDVFVTNNNGNMAKILAGRRRYMGHKRTVRPNAKKLSALFLKREKMSWASFARKVIAAQQGFLGEPDEIKTGHGEFHEYPSTCICKKPFKFSDLDINFNNDQNLTKSPFNPKAESEYGHNEEDQGLHNVQNIENAGFSENYGGSSIDDKDGVDFLAD</sequence>
<feature type="compositionally biased region" description="Basic and acidic residues" evidence="7">
    <location>
        <begin position="684"/>
        <end position="695"/>
    </location>
</feature>
<keyword evidence="10" id="KW-1185">Reference proteome</keyword>
<evidence type="ECO:0000256" key="1">
    <source>
        <dbReference type="ARBA" id="ARBA00007737"/>
    </source>
</evidence>
<keyword evidence="2" id="KW-0328">Glycosyltransferase</keyword>
<comment type="similarity">
    <text evidence="1">Belongs to the glycosyltransferase GT106 family.</text>
</comment>
<feature type="region of interest" description="Disordered" evidence="7">
    <location>
        <begin position="640"/>
        <end position="695"/>
    </location>
</feature>
<feature type="compositionally biased region" description="Basic and acidic residues" evidence="7">
    <location>
        <begin position="651"/>
        <end position="663"/>
    </location>
</feature>
<dbReference type="PANTHER" id="PTHR31818">
    <property type="entry name" value="O-FUCOSYLTRANSFERASE 16"/>
    <property type="match status" value="1"/>
</dbReference>
<evidence type="ECO:0000313" key="10">
    <source>
        <dbReference type="Proteomes" id="UP000326396"/>
    </source>
</evidence>
<organism evidence="9 10">
    <name type="scientific">Mikania micrantha</name>
    <name type="common">bitter vine</name>
    <dbReference type="NCBI Taxonomy" id="192012"/>
    <lineage>
        <taxon>Eukaryota</taxon>
        <taxon>Viridiplantae</taxon>
        <taxon>Streptophyta</taxon>
        <taxon>Embryophyta</taxon>
        <taxon>Tracheophyta</taxon>
        <taxon>Spermatophyta</taxon>
        <taxon>Magnoliopsida</taxon>
        <taxon>eudicotyledons</taxon>
        <taxon>Gunneridae</taxon>
        <taxon>Pentapetalae</taxon>
        <taxon>asterids</taxon>
        <taxon>campanulids</taxon>
        <taxon>Asterales</taxon>
        <taxon>Asteraceae</taxon>
        <taxon>Asteroideae</taxon>
        <taxon>Heliantheae alliance</taxon>
        <taxon>Eupatorieae</taxon>
        <taxon>Mikania</taxon>
    </lineage>
</organism>
<protein>
    <recommendedName>
        <fullName evidence="6">O-fucosyltransferase family protein</fullName>
    </recommendedName>
</protein>
<comment type="caution">
    <text evidence="9">The sequence shown here is derived from an EMBL/GenBank/DDBJ whole genome shotgun (WGS) entry which is preliminary data.</text>
</comment>
<evidence type="ECO:0000256" key="6">
    <source>
        <dbReference type="ARBA" id="ARBA00030350"/>
    </source>
</evidence>
<dbReference type="GO" id="GO:0016757">
    <property type="term" value="F:glycosyltransferase activity"/>
    <property type="evidence" value="ECO:0007669"/>
    <property type="project" value="UniProtKB-KW"/>
</dbReference>
<dbReference type="InterPro" id="IPR019378">
    <property type="entry name" value="GDP-Fuc_O-FucTrfase"/>
</dbReference>
<dbReference type="AlphaFoldDB" id="A0A5N6PFD8"/>